<dbReference type="AlphaFoldDB" id="A0A386UUB3"/>
<keyword evidence="1" id="KW-0812">Transmembrane</keyword>
<dbReference type="EMBL" id="CP031081">
    <property type="protein sequence ID" value="AYF03948.1"/>
    <property type="molecule type" value="Genomic_DNA"/>
</dbReference>
<gene>
    <name evidence="2" type="ORF">PY32053_04442</name>
</gene>
<accession>A0A386UUB3</accession>
<evidence type="ECO:0000256" key="1">
    <source>
        <dbReference type="SAM" id="Phobius"/>
    </source>
</evidence>
<protein>
    <submittedName>
        <fullName evidence="2">Uncharacterized protein</fullName>
    </submittedName>
</protein>
<keyword evidence="2" id="KW-0614">Plasmid</keyword>
<proteinExistence type="predicted"/>
<keyword evidence="1" id="KW-0472">Membrane</keyword>
<feature type="transmembrane region" description="Helical" evidence="1">
    <location>
        <begin position="66"/>
        <end position="84"/>
    </location>
</feature>
<keyword evidence="1" id="KW-1133">Transmembrane helix</keyword>
<sequence length="98" mass="10869">MGGTGMNMTVVLLVTLLAGPVYALMVRTPMVRAGFNKRKARFAEGRSKKDPETELIGPHRPFWRNWLLASLLFGGMTAAIMALATRMSRTLSFQIKLT</sequence>
<name>A0A386UUB3_9RHOB</name>
<evidence type="ECO:0000313" key="3">
    <source>
        <dbReference type="Proteomes" id="UP000272010"/>
    </source>
</evidence>
<reference evidence="3" key="1">
    <citation type="submission" date="2018-07" db="EMBL/GenBank/DDBJ databases">
        <title>Genome Structure of the Opportunistic Pathogen Paracoccus yeei (Alphaproteobacteria) and Identification of Putative Virulence Factors.</title>
        <authorList>
            <person name="Lasek R."/>
            <person name="Szuplewska M."/>
            <person name="Mitura M."/>
            <person name="Decewicz P."/>
            <person name="Chmielowska C."/>
            <person name="Pawlot A."/>
            <person name="Sentkowska D."/>
            <person name="Czarnecki J."/>
            <person name="Bartosik D."/>
        </authorList>
    </citation>
    <scope>NUCLEOTIDE SEQUENCE [LARGE SCALE GENOMIC DNA]</scope>
    <source>
        <strain evidence="3">CCUG 32053</strain>
        <plasmid evidence="3">pyee3</plasmid>
    </source>
</reference>
<dbReference type="RefSeq" id="WP_120444967.1">
    <property type="nucleotide sequence ID" value="NZ_CALTWI010000033.1"/>
</dbReference>
<organism evidence="2 3">
    <name type="scientific">Paracoccus yeei</name>
    <dbReference type="NCBI Taxonomy" id="147645"/>
    <lineage>
        <taxon>Bacteria</taxon>
        <taxon>Pseudomonadati</taxon>
        <taxon>Pseudomonadota</taxon>
        <taxon>Alphaproteobacteria</taxon>
        <taxon>Rhodobacterales</taxon>
        <taxon>Paracoccaceae</taxon>
        <taxon>Paracoccus</taxon>
    </lineage>
</organism>
<geneLocation type="plasmid" evidence="3">
    <name>pyee3</name>
</geneLocation>
<evidence type="ECO:0000313" key="2">
    <source>
        <dbReference type="EMBL" id="AYF03948.1"/>
    </source>
</evidence>
<dbReference type="Proteomes" id="UP000272010">
    <property type="component" value="Plasmid pYEE3"/>
</dbReference>